<dbReference type="AlphaFoldDB" id="A0A1B3XK42"/>
<evidence type="ECO:0000313" key="2">
    <source>
        <dbReference type="EMBL" id="AOH53575.1"/>
    </source>
</evidence>
<proteinExistence type="predicted"/>
<dbReference type="Proteomes" id="UP000077926">
    <property type="component" value="Chromosome"/>
</dbReference>
<keyword evidence="3" id="KW-1185">Reference proteome</keyword>
<sequence length="60" mass="6910">MSINGGDALYSIFFLICIFGIFSGVFFLVWTLVTKQPNKSNRIEQKLDKIIVLLEKDKKE</sequence>
<dbReference type="Pfam" id="PF13314">
    <property type="entry name" value="DUF4083"/>
    <property type="match status" value="1"/>
</dbReference>
<reference evidence="2 3" key="1">
    <citation type="submission" date="2016-08" db="EMBL/GenBank/DDBJ databases">
        <title>Complete genome sequence of Bacillus muralis G25-68, a strain with toxicity to nematodes.</title>
        <authorList>
            <person name="Zheng Z."/>
        </authorList>
    </citation>
    <scope>NUCLEOTIDE SEQUENCE [LARGE SCALE GENOMIC DNA]</scope>
    <source>
        <strain evidence="2 3">G25-68</strain>
    </source>
</reference>
<keyword evidence="1" id="KW-0472">Membrane</keyword>
<keyword evidence="1" id="KW-0812">Transmembrane</keyword>
<name>A0A1B3XK42_9BACI</name>
<dbReference type="InterPro" id="IPR025143">
    <property type="entry name" value="DUF4083"/>
</dbReference>
<protein>
    <recommendedName>
        <fullName evidence="4">DUF4083 domain-containing protein</fullName>
    </recommendedName>
</protein>
<feature type="transmembrane region" description="Helical" evidence="1">
    <location>
        <begin position="12"/>
        <end position="33"/>
    </location>
</feature>
<gene>
    <name evidence="2" type="ORF">ABE28_004360</name>
</gene>
<accession>A0A1B3XK42</accession>
<evidence type="ECO:0000256" key="1">
    <source>
        <dbReference type="SAM" id="Phobius"/>
    </source>
</evidence>
<evidence type="ECO:0000313" key="3">
    <source>
        <dbReference type="Proteomes" id="UP000077926"/>
    </source>
</evidence>
<dbReference type="EMBL" id="CP017080">
    <property type="protein sequence ID" value="AOH53575.1"/>
    <property type="molecule type" value="Genomic_DNA"/>
</dbReference>
<dbReference type="OrthoDB" id="2923973at2"/>
<dbReference type="RefSeq" id="WP_064461954.1">
    <property type="nucleotide sequence ID" value="NZ_CP017080.1"/>
</dbReference>
<evidence type="ECO:0008006" key="4">
    <source>
        <dbReference type="Google" id="ProtNLM"/>
    </source>
</evidence>
<organism evidence="2 3">
    <name type="scientific">Peribacillus muralis</name>
    <dbReference type="NCBI Taxonomy" id="264697"/>
    <lineage>
        <taxon>Bacteria</taxon>
        <taxon>Bacillati</taxon>
        <taxon>Bacillota</taxon>
        <taxon>Bacilli</taxon>
        <taxon>Bacillales</taxon>
        <taxon>Bacillaceae</taxon>
        <taxon>Peribacillus</taxon>
    </lineage>
</organism>
<dbReference type="KEGG" id="bmur:ABE28_004360"/>
<keyword evidence="1" id="KW-1133">Transmembrane helix</keyword>